<protein>
    <recommendedName>
        <fullName evidence="12">WRKY domain-containing protein</fullName>
    </recommendedName>
</protein>
<evidence type="ECO:0000313" key="14">
    <source>
        <dbReference type="Proteomes" id="UP000737018"/>
    </source>
</evidence>
<evidence type="ECO:0000256" key="2">
    <source>
        <dbReference type="ARBA" id="ARBA00004496"/>
    </source>
</evidence>
<dbReference type="Gene3D" id="1.25.40.10">
    <property type="entry name" value="Tetratricopeptide repeat domain"/>
    <property type="match status" value="2"/>
</dbReference>
<feature type="compositionally biased region" description="Acidic residues" evidence="11">
    <location>
        <begin position="569"/>
        <end position="580"/>
    </location>
</feature>
<dbReference type="PROSITE" id="PS50005">
    <property type="entry name" value="TPR"/>
    <property type="match status" value="3"/>
</dbReference>
<evidence type="ECO:0000256" key="1">
    <source>
        <dbReference type="ARBA" id="ARBA00004123"/>
    </source>
</evidence>
<evidence type="ECO:0000256" key="10">
    <source>
        <dbReference type="PROSITE-ProRule" id="PRU00339"/>
    </source>
</evidence>
<dbReference type="GO" id="GO:0003700">
    <property type="term" value="F:DNA-binding transcription factor activity"/>
    <property type="evidence" value="ECO:0007669"/>
    <property type="project" value="InterPro"/>
</dbReference>
<feature type="repeat" description="TPR" evidence="10">
    <location>
        <begin position="105"/>
        <end position="138"/>
    </location>
</feature>
<dbReference type="FunFam" id="2.20.25.80:FF:000006">
    <property type="entry name" value="WRKY transcription factor"/>
    <property type="match status" value="1"/>
</dbReference>
<dbReference type="InterPro" id="IPR036576">
    <property type="entry name" value="WRKY_dom_sf"/>
</dbReference>
<dbReference type="Pfam" id="PF03106">
    <property type="entry name" value="WRKY"/>
    <property type="match status" value="2"/>
</dbReference>
<feature type="region of interest" description="Disordered" evidence="11">
    <location>
        <begin position="490"/>
        <end position="617"/>
    </location>
</feature>
<dbReference type="SMART" id="SM00028">
    <property type="entry name" value="TPR"/>
    <property type="match status" value="5"/>
</dbReference>
<keyword evidence="5 10" id="KW-0802">TPR repeat</keyword>
<dbReference type="GO" id="GO:0005634">
    <property type="term" value="C:nucleus"/>
    <property type="evidence" value="ECO:0007669"/>
    <property type="project" value="UniProtKB-SubCell"/>
</dbReference>
<keyword evidence="6" id="KW-0805">Transcription regulation</keyword>
<feature type="compositionally biased region" description="Polar residues" evidence="11">
    <location>
        <begin position="513"/>
        <end position="540"/>
    </location>
</feature>
<evidence type="ECO:0000259" key="12">
    <source>
        <dbReference type="PROSITE" id="PS50811"/>
    </source>
</evidence>
<dbReference type="SUPFAM" id="SSF118290">
    <property type="entry name" value="WRKY DNA-binding domain"/>
    <property type="match status" value="2"/>
</dbReference>
<reference evidence="13" key="1">
    <citation type="submission" date="2020-03" db="EMBL/GenBank/DDBJ databases">
        <title>Castanea mollissima Vanexum genome sequencing.</title>
        <authorList>
            <person name="Staton M."/>
        </authorList>
    </citation>
    <scope>NUCLEOTIDE SEQUENCE</scope>
    <source>
        <tissue evidence="13">Leaf</tissue>
    </source>
</reference>
<dbReference type="InterPro" id="IPR011990">
    <property type="entry name" value="TPR-like_helical_dom_sf"/>
</dbReference>
<organism evidence="13 14">
    <name type="scientific">Castanea mollissima</name>
    <name type="common">Chinese chestnut</name>
    <dbReference type="NCBI Taxonomy" id="60419"/>
    <lineage>
        <taxon>Eukaryota</taxon>
        <taxon>Viridiplantae</taxon>
        <taxon>Streptophyta</taxon>
        <taxon>Embryophyta</taxon>
        <taxon>Tracheophyta</taxon>
        <taxon>Spermatophyta</taxon>
        <taxon>Magnoliopsida</taxon>
        <taxon>eudicotyledons</taxon>
        <taxon>Gunneridae</taxon>
        <taxon>Pentapetalae</taxon>
        <taxon>rosids</taxon>
        <taxon>fabids</taxon>
        <taxon>Fagales</taxon>
        <taxon>Fagaceae</taxon>
        <taxon>Castanea</taxon>
    </lineage>
</organism>
<name>A0A8J4V3D8_9ROSI</name>
<sequence length="617" mass="68622">MMTYQGIAEEVTSYGIYAKANEPQSFLGAPMQTHDLAEQAKAQAYAAFSAGDFSSAVRHFTKAMSVGPSNYLLYSNRSATYARLGKYSEALTDAEKTVQLKPDWPKGYFRLGEAHFGLGHFDEAVAAYTKGLAVTTYTKGLECDPYDEGLRAGLAKVQSAILRSRAEPERKAIELNDEDISFLLNRALTYLKLGQYVECIKDCDKAVESGRKPRSDSKMIAIALTRKGTALVKMAKCSKDYETAIEIFQEALTEHHSPDTLKELDDAIKAKRDLELLLESFDPKSADEEHKKELLSPNTGINYQRFSKMESSKASHSDKKYQDSEPTVVVANPFNSNDGYNWRKYGKKLVKGNEYPRSYYKCTCVGCNVRKWVEQSPAGEISKIKYEGKHNHEMPNKLAKEISDLQCLAENMNIRSQLETASLVPEKDQESTAFTLTESDCEEEGVAETREEKNVHVNEYPRSYYKCTYSSCPAKKKVERSHAGHITEIVYKGTHNHPKPQPNIKCAKEGSDLSGNINSQAKPDLGLQNQAGNRNKSSQVVPAYTVPERDQESTQTALTRLTGSRDSEGEGDAETIEEGDGPNPKRRMKDAGISGVPLSHETVAEPKIMVGKGNPYQ</sequence>
<dbReference type="AlphaFoldDB" id="A0A8J4V3D8"/>
<dbReference type="OrthoDB" id="5065855at2759"/>
<feature type="repeat" description="TPR" evidence="10">
    <location>
        <begin position="37"/>
        <end position="70"/>
    </location>
</feature>
<evidence type="ECO:0000256" key="8">
    <source>
        <dbReference type="ARBA" id="ARBA00023163"/>
    </source>
</evidence>
<evidence type="ECO:0000256" key="4">
    <source>
        <dbReference type="ARBA" id="ARBA00022737"/>
    </source>
</evidence>
<comment type="subcellular location">
    <subcellularLocation>
        <location evidence="2">Cytoplasm</location>
    </subcellularLocation>
    <subcellularLocation>
        <location evidence="1">Nucleus</location>
    </subcellularLocation>
</comment>
<keyword evidence="3" id="KW-0963">Cytoplasm</keyword>
<evidence type="ECO:0000256" key="5">
    <source>
        <dbReference type="ARBA" id="ARBA00022803"/>
    </source>
</evidence>
<keyword evidence="14" id="KW-1185">Reference proteome</keyword>
<feature type="repeat" description="TPR" evidence="10">
    <location>
        <begin position="71"/>
        <end position="104"/>
    </location>
</feature>
<feature type="domain" description="WRKY" evidence="12">
    <location>
        <begin position="337"/>
        <end position="395"/>
    </location>
</feature>
<dbReference type="PROSITE" id="PS50811">
    <property type="entry name" value="WRKY"/>
    <property type="match status" value="2"/>
</dbReference>
<dbReference type="FunFam" id="1.25.40.10:FF:000020">
    <property type="entry name" value="Stress-induced phosphoprotein 1"/>
    <property type="match status" value="1"/>
</dbReference>
<dbReference type="InterPro" id="IPR019734">
    <property type="entry name" value="TPR_rpt"/>
</dbReference>
<evidence type="ECO:0000256" key="3">
    <source>
        <dbReference type="ARBA" id="ARBA00022490"/>
    </source>
</evidence>
<dbReference type="PANTHER" id="PTHR22904:SF533">
    <property type="entry name" value="HSP70-HSP90 ORGANIZING PROTEIN 3"/>
    <property type="match status" value="1"/>
</dbReference>
<dbReference type="Proteomes" id="UP000737018">
    <property type="component" value="Unassembled WGS sequence"/>
</dbReference>
<dbReference type="InterPro" id="IPR003657">
    <property type="entry name" value="WRKY_dom"/>
</dbReference>
<dbReference type="Pfam" id="PF07719">
    <property type="entry name" value="TPR_2"/>
    <property type="match status" value="1"/>
</dbReference>
<keyword evidence="9" id="KW-0539">Nucleus</keyword>
<dbReference type="Pfam" id="PF13432">
    <property type="entry name" value="TPR_16"/>
    <property type="match status" value="1"/>
</dbReference>
<comment type="caution">
    <text evidence="13">The sequence shown here is derived from an EMBL/GenBank/DDBJ whole genome shotgun (WGS) entry which is preliminary data.</text>
</comment>
<dbReference type="GO" id="GO:0043565">
    <property type="term" value="F:sequence-specific DNA binding"/>
    <property type="evidence" value="ECO:0007669"/>
    <property type="project" value="InterPro"/>
</dbReference>
<evidence type="ECO:0000313" key="13">
    <source>
        <dbReference type="EMBL" id="KAF3946963.1"/>
    </source>
</evidence>
<feature type="non-terminal residue" evidence="13">
    <location>
        <position position="1"/>
    </location>
</feature>
<dbReference type="GO" id="GO:0005737">
    <property type="term" value="C:cytoplasm"/>
    <property type="evidence" value="ECO:0007669"/>
    <property type="project" value="UniProtKB-SubCell"/>
</dbReference>
<dbReference type="GO" id="GO:0051879">
    <property type="term" value="F:Hsp90 protein binding"/>
    <property type="evidence" value="ECO:0007669"/>
    <property type="project" value="TreeGrafter"/>
</dbReference>
<evidence type="ECO:0000256" key="11">
    <source>
        <dbReference type="SAM" id="MobiDB-lite"/>
    </source>
</evidence>
<dbReference type="Pfam" id="PF13181">
    <property type="entry name" value="TPR_8"/>
    <property type="match status" value="1"/>
</dbReference>
<gene>
    <name evidence="13" type="ORF">CMV_026833</name>
</gene>
<keyword evidence="8" id="KW-0804">Transcription</keyword>
<keyword evidence="7" id="KW-0238">DNA-binding</keyword>
<proteinExistence type="predicted"/>
<accession>A0A8J4V3D8</accession>
<dbReference type="InterPro" id="IPR013105">
    <property type="entry name" value="TPR_2"/>
</dbReference>
<evidence type="ECO:0000256" key="6">
    <source>
        <dbReference type="ARBA" id="ARBA00023015"/>
    </source>
</evidence>
<dbReference type="SMART" id="SM00774">
    <property type="entry name" value="WRKY"/>
    <property type="match status" value="2"/>
</dbReference>
<evidence type="ECO:0000256" key="9">
    <source>
        <dbReference type="ARBA" id="ARBA00023242"/>
    </source>
</evidence>
<evidence type="ECO:0000256" key="7">
    <source>
        <dbReference type="ARBA" id="ARBA00023125"/>
    </source>
</evidence>
<feature type="domain" description="WRKY" evidence="12">
    <location>
        <begin position="452"/>
        <end position="500"/>
    </location>
</feature>
<dbReference type="PANTHER" id="PTHR22904">
    <property type="entry name" value="TPR REPEAT CONTAINING PROTEIN"/>
    <property type="match status" value="1"/>
</dbReference>
<dbReference type="EMBL" id="JRKL02008343">
    <property type="protein sequence ID" value="KAF3946963.1"/>
    <property type="molecule type" value="Genomic_DNA"/>
</dbReference>
<dbReference type="SUPFAM" id="SSF48452">
    <property type="entry name" value="TPR-like"/>
    <property type="match status" value="2"/>
</dbReference>
<feature type="compositionally biased region" description="Polar residues" evidence="11">
    <location>
        <begin position="553"/>
        <end position="562"/>
    </location>
</feature>
<keyword evidence="4" id="KW-0677">Repeat</keyword>
<dbReference type="Gene3D" id="2.20.25.80">
    <property type="entry name" value="WRKY domain"/>
    <property type="match status" value="2"/>
</dbReference>